<dbReference type="EMBL" id="JBHMEA010000016">
    <property type="protein sequence ID" value="MFB9231468.1"/>
    <property type="molecule type" value="Genomic_DNA"/>
</dbReference>
<comment type="caution">
    <text evidence="1">The sequence shown here is derived from an EMBL/GenBank/DDBJ whole genome shotgun (WGS) entry which is preliminary data.</text>
</comment>
<dbReference type="Pfam" id="PF06089">
    <property type="entry name" value="Asparaginase_II"/>
    <property type="match status" value="1"/>
</dbReference>
<organism evidence="1 2">
    <name type="scientific">Pseudohalocynthiibacter aestuariivivens</name>
    <dbReference type="NCBI Taxonomy" id="1591409"/>
    <lineage>
        <taxon>Bacteria</taxon>
        <taxon>Pseudomonadati</taxon>
        <taxon>Pseudomonadota</taxon>
        <taxon>Alphaproteobacteria</taxon>
        <taxon>Rhodobacterales</taxon>
        <taxon>Paracoccaceae</taxon>
        <taxon>Pseudohalocynthiibacter</taxon>
    </lineage>
</organism>
<keyword evidence="2" id="KW-1185">Reference proteome</keyword>
<dbReference type="RefSeq" id="WP_213888740.1">
    <property type="nucleotide sequence ID" value="NZ_JAGFNU010000005.1"/>
</dbReference>
<evidence type="ECO:0000313" key="2">
    <source>
        <dbReference type="Proteomes" id="UP001589683"/>
    </source>
</evidence>
<accession>A0ABV5JFG9</accession>
<proteinExistence type="predicted"/>
<keyword evidence="1" id="KW-0378">Hydrolase</keyword>
<dbReference type="PANTHER" id="PTHR42110:SF1">
    <property type="entry name" value="L-ASPARAGINASE, PUTATIVE (AFU_ORTHOLOGUE AFUA_3G11890)-RELATED"/>
    <property type="match status" value="1"/>
</dbReference>
<sequence length="255" mass="27845">MSFELFVEVTRNKTVESRHFGAAVVCDHKGNLLESWGEPEQLVFPRSAMKPMLAIDLIECGACDRFGLSDAELTLACASHQGEPMHQNLVEAWLHRLGLGNDDLACGSVLPDDIESANHVLASGQHGRRSHHNCSGKHAGFLTNALHLGLPTADYHLIGHPLQQRALDILSDLAEIDLRKFPVGIDGCGFPAITMPLARLEHAIARFSNPAYLSAERTSAIFRLHAGYRPKPAPCGGPWHNRQRLDCCNQGRGPG</sequence>
<gene>
    <name evidence="1" type="ORF">ACFFUT_06670</name>
</gene>
<dbReference type="Proteomes" id="UP001589683">
    <property type="component" value="Unassembled WGS sequence"/>
</dbReference>
<protein>
    <submittedName>
        <fullName evidence="1">Asparaginase</fullName>
        <ecNumber evidence="1">3.5.1.1</ecNumber>
    </submittedName>
</protein>
<reference evidence="1 2" key="1">
    <citation type="submission" date="2024-09" db="EMBL/GenBank/DDBJ databases">
        <authorList>
            <person name="Sun Q."/>
            <person name="Mori K."/>
        </authorList>
    </citation>
    <scope>NUCLEOTIDE SEQUENCE [LARGE SCALE GENOMIC DNA]</scope>
    <source>
        <strain evidence="1 2">CECT 8726</strain>
    </source>
</reference>
<dbReference type="EC" id="3.5.1.1" evidence="1"/>
<dbReference type="PANTHER" id="PTHR42110">
    <property type="entry name" value="L-ASPARAGINASE, PUTATIVE (AFU_ORTHOLOGUE AFUA_3G11890)-RELATED"/>
    <property type="match status" value="1"/>
</dbReference>
<dbReference type="InterPro" id="IPR010349">
    <property type="entry name" value="Asparaginase_II"/>
</dbReference>
<dbReference type="GO" id="GO:0004067">
    <property type="term" value="F:asparaginase activity"/>
    <property type="evidence" value="ECO:0007669"/>
    <property type="project" value="UniProtKB-EC"/>
</dbReference>
<name>A0ABV5JFG9_9RHOB</name>
<evidence type="ECO:0000313" key="1">
    <source>
        <dbReference type="EMBL" id="MFB9231468.1"/>
    </source>
</evidence>